<proteinExistence type="predicted"/>
<dbReference type="GO" id="GO:0016829">
    <property type="term" value="F:lyase activity"/>
    <property type="evidence" value="ECO:0007669"/>
    <property type="project" value="UniProtKB-KW"/>
</dbReference>
<dbReference type="SUPFAM" id="SSF81853">
    <property type="entry name" value="Family 10 polysaccharide lyase"/>
    <property type="match status" value="1"/>
</dbReference>
<dbReference type="EMBL" id="JAMXLR010000028">
    <property type="protein sequence ID" value="MCO6043959.1"/>
    <property type="molecule type" value="Genomic_DNA"/>
</dbReference>
<dbReference type="AlphaFoldDB" id="A0A9X2F8T2"/>
<name>A0A9X2F8T2_9BACT</name>
<gene>
    <name evidence="2" type="ORF">NG895_08570</name>
</gene>
<evidence type="ECO:0000313" key="2">
    <source>
        <dbReference type="EMBL" id="MCO6043959.1"/>
    </source>
</evidence>
<reference evidence="2" key="1">
    <citation type="submission" date="2022-06" db="EMBL/GenBank/DDBJ databases">
        <title>Aeoliella straminimaris, a novel planctomycete from sediments.</title>
        <authorList>
            <person name="Vitorino I.R."/>
            <person name="Lage O.M."/>
        </authorList>
    </citation>
    <scope>NUCLEOTIDE SEQUENCE</scope>
    <source>
        <strain evidence="2">ICT_H6.2</strain>
    </source>
</reference>
<dbReference type="RefSeq" id="WP_252852065.1">
    <property type="nucleotide sequence ID" value="NZ_JAMXLR010000028.1"/>
</dbReference>
<keyword evidence="2" id="KW-0456">Lyase</keyword>
<feature type="chain" id="PRO_5040909050" evidence="1">
    <location>
        <begin position="22"/>
        <end position="487"/>
    </location>
</feature>
<dbReference type="InterPro" id="IPR012669">
    <property type="entry name" value="Pectate_lyase"/>
</dbReference>
<accession>A0A9X2F8T2</accession>
<evidence type="ECO:0000256" key="1">
    <source>
        <dbReference type="SAM" id="SignalP"/>
    </source>
</evidence>
<dbReference type="Gene3D" id="1.50.10.20">
    <property type="match status" value="1"/>
</dbReference>
<feature type="signal peptide" evidence="1">
    <location>
        <begin position="1"/>
        <end position="21"/>
    </location>
</feature>
<protein>
    <submittedName>
        <fullName evidence="2">Pectate lyase</fullName>
    </submittedName>
</protein>
<evidence type="ECO:0000313" key="3">
    <source>
        <dbReference type="Proteomes" id="UP001155241"/>
    </source>
</evidence>
<sequence>MQLLTSILTATLLCTCSFLQAQNPDLQQQATAAMKRAGDFYHQQVASHGGYVYFYSLDLEQRWGEGQATKDQIWVQPPGTPTVGLAFLRAYEATGDDDYLQAATAAAEALVYGQLESGGWTNCVDFDPHGARTADYRNGRGRGKNNSSLDDGQTQSAIRLLVAVDKAHDFQHDAIHESAQIALDALLDAQFPNGAFPQVWTGPVEPQPIVPASYPDYDWRTEGRIKEYWNMYTLNDNVCGYVARALIDAHRVYGDERYLDALRKLGDFLILAQMPEPQPGWAQQYNYQMQPIWARKFEPPAIAGDESQEAIETLLLITEATGDPKYVKPISRALAYLDRSRQPDGRLARYYELQTNEPLYMTRSSKQYELTYDDTNLPDHYGWKIESQLKRLSNGFSILRVYEAMQGIDRPKPKWGRNTPVTEDAVQQILADLDEQGRWVSTHDGQRLVGQPKIPLGGEYLSSERFSENLTTLSEYLQTLKKRETVR</sequence>
<keyword evidence="3" id="KW-1185">Reference proteome</keyword>
<comment type="caution">
    <text evidence="2">The sequence shown here is derived from an EMBL/GenBank/DDBJ whole genome shotgun (WGS) entry which is preliminary data.</text>
</comment>
<organism evidence="2 3">
    <name type="scientific">Aeoliella straminimaris</name>
    <dbReference type="NCBI Taxonomy" id="2954799"/>
    <lineage>
        <taxon>Bacteria</taxon>
        <taxon>Pseudomonadati</taxon>
        <taxon>Planctomycetota</taxon>
        <taxon>Planctomycetia</taxon>
        <taxon>Pirellulales</taxon>
        <taxon>Lacipirellulaceae</taxon>
        <taxon>Aeoliella</taxon>
    </lineage>
</organism>
<keyword evidence="1" id="KW-0732">Signal</keyword>
<dbReference type="Pfam" id="PF09492">
    <property type="entry name" value="Pec_lyase"/>
    <property type="match status" value="1"/>
</dbReference>
<dbReference type="Proteomes" id="UP001155241">
    <property type="component" value="Unassembled WGS sequence"/>
</dbReference>